<keyword evidence="5" id="KW-0862">Zinc</keyword>
<gene>
    <name evidence="14" type="ORF">PHAECO_LOCUS9283</name>
</gene>
<evidence type="ECO:0000256" key="4">
    <source>
        <dbReference type="ARBA" id="ARBA00022771"/>
    </source>
</evidence>
<dbReference type="InterPro" id="IPR036236">
    <property type="entry name" value="Znf_C2H2_sf"/>
</dbReference>
<dbReference type="SUPFAM" id="SSF57667">
    <property type="entry name" value="beta-beta-alpha zinc fingers"/>
    <property type="match status" value="3"/>
</dbReference>
<dbReference type="GO" id="GO:0008276">
    <property type="term" value="F:protein methyltransferase activity"/>
    <property type="evidence" value="ECO:0007669"/>
    <property type="project" value="UniProtKB-ARBA"/>
</dbReference>
<reference evidence="14" key="1">
    <citation type="submission" date="2022-01" db="EMBL/GenBank/DDBJ databases">
        <authorList>
            <person name="King R."/>
        </authorList>
    </citation>
    <scope>NUCLEOTIDE SEQUENCE</scope>
</reference>
<keyword evidence="7" id="KW-0238">DNA-binding</keyword>
<evidence type="ECO:0000256" key="3">
    <source>
        <dbReference type="ARBA" id="ARBA00022737"/>
    </source>
</evidence>
<reference evidence="14" key="2">
    <citation type="submission" date="2022-10" db="EMBL/GenBank/DDBJ databases">
        <authorList>
            <consortium name="ENA_rothamsted_submissions"/>
            <consortium name="culmorum"/>
            <person name="King R."/>
        </authorList>
    </citation>
    <scope>NUCLEOTIDE SEQUENCE</scope>
</reference>
<dbReference type="InterPro" id="IPR050329">
    <property type="entry name" value="GLI_C2H2-zinc-finger"/>
</dbReference>
<evidence type="ECO:0000313" key="14">
    <source>
        <dbReference type="EMBL" id="CAG9821719.1"/>
    </source>
</evidence>
<evidence type="ECO:0000259" key="11">
    <source>
        <dbReference type="PROSITE" id="PS50157"/>
    </source>
</evidence>
<dbReference type="GO" id="GO:0000978">
    <property type="term" value="F:RNA polymerase II cis-regulatory region sequence-specific DNA binding"/>
    <property type="evidence" value="ECO:0007669"/>
    <property type="project" value="TreeGrafter"/>
</dbReference>
<keyword evidence="2" id="KW-0479">Metal-binding</keyword>
<dbReference type="GO" id="GO:0045944">
    <property type="term" value="P:positive regulation of transcription by RNA polymerase II"/>
    <property type="evidence" value="ECO:0007669"/>
    <property type="project" value="UniProtKB-ARBA"/>
</dbReference>
<dbReference type="PROSITE" id="PS50280">
    <property type="entry name" value="SET"/>
    <property type="match status" value="1"/>
</dbReference>
<dbReference type="PANTHER" id="PTHR19818:SF139">
    <property type="entry name" value="PAIR-RULE PROTEIN ODD-PAIRED"/>
    <property type="match status" value="1"/>
</dbReference>
<feature type="compositionally biased region" description="Basic and acidic residues" evidence="10">
    <location>
        <begin position="112"/>
        <end position="122"/>
    </location>
</feature>
<dbReference type="InterPro" id="IPR001628">
    <property type="entry name" value="Znf_hrmn_rcpt"/>
</dbReference>
<feature type="domain" description="C2H2-type" evidence="11">
    <location>
        <begin position="488"/>
        <end position="516"/>
    </location>
</feature>
<dbReference type="GO" id="GO:0008170">
    <property type="term" value="F:N-methyltransferase activity"/>
    <property type="evidence" value="ECO:0007669"/>
    <property type="project" value="UniProtKB-ARBA"/>
</dbReference>
<comment type="subcellular location">
    <subcellularLocation>
        <location evidence="1">Nucleus</location>
    </subcellularLocation>
</comment>
<name>A0A9N9SLI1_PHACE</name>
<dbReference type="Gene3D" id="2.170.270.10">
    <property type="entry name" value="SET domain"/>
    <property type="match status" value="1"/>
</dbReference>
<dbReference type="SMART" id="SM00355">
    <property type="entry name" value="ZnF_C2H2"/>
    <property type="match status" value="7"/>
</dbReference>
<keyword evidence="4 9" id="KW-0863">Zinc-finger</keyword>
<dbReference type="GO" id="GO:0005634">
    <property type="term" value="C:nucleus"/>
    <property type="evidence" value="ECO:0007669"/>
    <property type="project" value="UniProtKB-SubCell"/>
</dbReference>
<evidence type="ECO:0000256" key="9">
    <source>
        <dbReference type="PROSITE-ProRule" id="PRU00042"/>
    </source>
</evidence>
<feature type="domain" description="SET" evidence="12">
    <location>
        <begin position="267"/>
        <end position="381"/>
    </location>
</feature>
<feature type="compositionally biased region" description="Basic residues" evidence="10">
    <location>
        <begin position="84"/>
        <end position="96"/>
    </location>
</feature>
<evidence type="ECO:0000256" key="5">
    <source>
        <dbReference type="ARBA" id="ARBA00022833"/>
    </source>
</evidence>
<evidence type="ECO:0000256" key="7">
    <source>
        <dbReference type="ARBA" id="ARBA00023125"/>
    </source>
</evidence>
<feature type="domain" description="C2H2-type" evidence="11">
    <location>
        <begin position="580"/>
        <end position="610"/>
    </location>
</feature>
<proteinExistence type="predicted"/>
<organism evidence="14 15">
    <name type="scientific">Phaedon cochleariae</name>
    <name type="common">Mustard beetle</name>
    <dbReference type="NCBI Taxonomy" id="80249"/>
    <lineage>
        <taxon>Eukaryota</taxon>
        <taxon>Metazoa</taxon>
        <taxon>Ecdysozoa</taxon>
        <taxon>Arthropoda</taxon>
        <taxon>Hexapoda</taxon>
        <taxon>Insecta</taxon>
        <taxon>Pterygota</taxon>
        <taxon>Neoptera</taxon>
        <taxon>Endopterygota</taxon>
        <taxon>Coleoptera</taxon>
        <taxon>Polyphaga</taxon>
        <taxon>Cucujiformia</taxon>
        <taxon>Chrysomeloidea</taxon>
        <taxon>Chrysomelidae</taxon>
        <taxon>Chrysomelinae</taxon>
        <taxon>Chrysomelini</taxon>
        <taxon>Phaedon</taxon>
    </lineage>
</organism>
<evidence type="ECO:0000256" key="6">
    <source>
        <dbReference type="ARBA" id="ARBA00023015"/>
    </source>
</evidence>
<evidence type="ECO:0000256" key="1">
    <source>
        <dbReference type="ARBA" id="ARBA00004123"/>
    </source>
</evidence>
<sequence length="1261" mass="142977">MIKKFHKENSIPTRGEYRSNTDNVKKLSENKLSRLVGPSNAKRWRDLKLSFSAKSNIEFMTKLLDIAEEYLKRNVVDGDVSKVQSKKQKNNHKNNPKNKVDINNVCLQKPDVSTEKFQEIPEKSTPNSQKSNTDSITPLKKLKRATEASSNIQNVKAAVSDIKQEFPVDPNDNSTFHIQTETSVKIEENGTPKNLDKIKIKLCHHCNTHHIEDQCPIYLPHYIINDSLDQSQWGKKFKILHEIQTNKLKSEGEEAPVYCFSILSLPELLYIEETIASHGSGIFAKEDIEPFTQFGPMIGSIVKEKDIPEDVDLKYIWEIPNDSGNIYVDTESTVTSNWCKYLRPAPSREEKNLSVISKNGKLYFVCTKFVKSGEELLFWQDCPKLTKKKLEKTTCGGCNIDFSHPHYYRIHCSLFHDVRYSLTIRKYHCKVCGAAVLGKENIIKHASELHNGQGAYQCQFCKKFFLRLNYLEMHRTYGCSANPQRTCPLCDFCGKKFCQPQKLKVHIKRMHSDISEVLKEFQCKSCMKILGSRAALQRHAKEVHEKQADGQCFCSRCGKKFQNKSNLKIHMLTHSGIKPFKCHISNCNSAFTTKQCLQFHYKKIHNFTEENMPKIERNIDYTFQAYSGNEESEQNNKIESDKVPNTISRNKGEKDSDFDNTSLDSENVDDPKPQDDSSNHAHEPRPPSPNHPTSTDNYPKPITTVKVQSKGSKKWIADEPTSKLSEIYSVERLSKVDLSSITLQDPEIYGRSKLSTINEFGKHEASNASLLVEAALDSVCNEPNIDIDVSPAPHCADSLVNNLYGLAAPDNLPYHDQGIGDSRDINLLSPSVNDHVSVTDELNEDIGIPYPNFPQQDFSPSQSPDIHRSNFVRNYINSLSPQNLSPVPSPPRYAFGHADQSDDSNGMTVQNLSLNNSKDDIQLDLSLYKTYKSNGQDYMRKVRLGEEDLDQDHIDVINSDLPNMENEDKELSDREDHPRYTEELASEIRSKFDLDLDVRLKGYEGIDCEALRQRSHAYEGGEVDFRNKQYGDLMESDFRADRNFEPLILNTSELQGLDMSARSFHNYSNINRYHPLYPEVDRVDLRLNYSPPPPAYTHADILRVVSLDLTPPGRHSVDLSLRNHPLHQMANTRLLSDHGLQSNPHRLLDQGRFLNAELTPSRLIAETSSRILTDHSTSRILNTELGSTHLLSSEPSRLLGDDGRLMGDTRILGATPSGPVSPGQGFSGYSVAQNPYHPTALPSRPHVASPTPAPYPYAAYY</sequence>
<keyword evidence="8" id="KW-0804">Transcription</keyword>
<dbReference type="PANTHER" id="PTHR19818">
    <property type="entry name" value="ZINC FINGER PROTEIN ZIC AND GLI"/>
    <property type="match status" value="1"/>
</dbReference>
<feature type="domain" description="C2H2-type" evidence="11">
    <location>
        <begin position="552"/>
        <end position="579"/>
    </location>
</feature>
<dbReference type="EMBL" id="OU896711">
    <property type="protein sequence ID" value="CAG9821719.1"/>
    <property type="molecule type" value="Genomic_DNA"/>
</dbReference>
<feature type="domain" description="C2H2-type" evidence="11">
    <location>
        <begin position="427"/>
        <end position="455"/>
    </location>
</feature>
<feature type="region of interest" description="Disordered" evidence="10">
    <location>
        <begin position="81"/>
        <end position="136"/>
    </location>
</feature>
<evidence type="ECO:0000256" key="2">
    <source>
        <dbReference type="ARBA" id="ARBA00022723"/>
    </source>
</evidence>
<protein>
    <submittedName>
        <fullName evidence="14">Uncharacterized protein</fullName>
    </submittedName>
</protein>
<feature type="compositionally biased region" description="Polar residues" evidence="10">
    <location>
        <begin position="124"/>
        <end position="136"/>
    </location>
</feature>
<feature type="compositionally biased region" description="Basic and acidic residues" evidence="10">
    <location>
        <begin position="669"/>
        <end position="685"/>
    </location>
</feature>
<dbReference type="InterPro" id="IPR013087">
    <property type="entry name" value="Znf_C2H2_type"/>
</dbReference>
<dbReference type="PROSITE" id="PS50157">
    <property type="entry name" value="ZINC_FINGER_C2H2_2"/>
    <property type="match status" value="6"/>
</dbReference>
<evidence type="ECO:0000259" key="12">
    <source>
        <dbReference type="PROSITE" id="PS50280"/>
    </source>
</evidence>
<feature type="domain" description="C2H2-type" evidence="11">
    <location>
        <begin position="456"/>
        <end position="483"/>
    </location>
</feature>
<dbReference type="Proteomes" id="UP001153737">
    <property type="component" value="Chromosome 5"/>
</dbReference>
<dbReference type="InterPro" id="IPR001214">
    <property type="entry name" value="SET_dom"/>
</dbReference>
<feature type="region of interest" description="Disordered" evidence="10">
    <location>
        <begin position="628"/>
        <end position="711"/>
    </location>
</feature>
<dbReference type="GO" id="GO:0000981">
    <property type="term" value="F:DNA-binding transcription factor activity, RNA polymerase II-specific"/>
    <property type="evidence" value="ECO:0007669"/>
    <property type="project" value="TreeGrafter"/>
</dbReference>
<dbReference type="PROSITE" id="PS00028">
    <property type="entry name" value="ZINC_FINGER_C2H2_1"/>
    <property type="match status" value="5"/>
</dbReference>
<dbReference type="Gene3D" id="3.30.160.60">
    <property type="entry name" value="Classic Zinc Finger"/>
    <property type="match status" value="4"/>
</dbReference>
<dbReference type="Pfam" id="PF21549">
    <property type="entry name" value="PRDM2_PR"/>
    <property type="match status" value="1"/>
</dbReference>
<keyword evidence="3" id="KW-0677">Repeat</keyword>
<feature type="region of interest" description="Disordered" evidence="10">
    <location>
        <begin position="1"/>
        <end position="22"/>
    </location>
</feature>
<dbReference type="GO" id="GO:0008270">
    <property type="term" value="F:zinc ion binding"/>
    <property type="evidence" value="ECO:0007669"/>
    <property type="project" value="UniProtKB-KW"/>
</dbReference>
<dbReference type="OrthoDB" id="6369905at2759"/>
<evidence type="ECO:0000259" key="13">
    <source>
        <dbReference type="PROSITE" id="PS51030"/>
    </source>
</evidence>
<keyword evidence="15" id="KW-1185">Reference proteome</keyword>
<dbReference type="CDD" id="cd10534">
    <property type="entry name" value="PR-SET_PRDM-like"/>
    <property type="match status" value="1"/>
</dbReference>
<accession>A0A9N9SLI1</accession>
<dbReference type="PROSITE" id="PS51030">
    <property type="entry name" value="NUCLEAR_REC_DBD_2"/>
    <property type="match status" value="1"/>
</dbReference>
<keyword evidence="6" id="KW-0805">Transcription regulation</keyword>
<evidence type="ECO:0000313" key="15">
    <source>
        <dbReference type="Proteomes" id="UP001153737"/>
    </source>
</evidence>
<feature type="domain" description="Nuclear receptor" evidence="13">
    <location>
        <begin position="426"/>
        <end position="539"/>
    </location>
</feature>
<dbReference type="InterPro" id="IPR046341">
    <property type="entry name" value="SET_dom_sf"/>
</dbReference>
<evidence type="ECO:0000256" key="8">
    <source>
        <dbReference type="ARBA" id="ARBA00023163"/>
    </source>
</evidence>
<evidence type="ECO:0000256" key="10">
    <source>
        <dbReference type="SAM" id="MobiDB-lite"/>
    </source>
</evidence>
<dbReference type="FunFam" id="3.30.160.60:FF:000100">
    <property type="entry name" value="Zinc finger 45-like"/>
    <property type="match status" value="1"/>
</dbReference>
<dbReference type="AlphaFoldDB" id="A0A9N9SLI1"/>
<feature type="domain" description="C2H2-type" evidence="11">
    <location>
        <begin position="521"/>
        <end position="549"/>
    </location>
</feature>
<dbReference type="GO" id="GO:0008757">
    <property type="term" value="F:S-adenosylmethionine-dependent methyltransferase activity"/>
    <property type="evidence" value="ECO:0007669"/>
    <property type="project" value="UniProtKB-ARBA"/>
</dbReference>